<evidence type="ECO:0000256" key="1">
    <source>
        <dbReference type="SAM" id="MobiDB-lite"/>
    </source>
</evidence>
<dbReference type="PANTHER" id="PTHR46580:SF4">
    <property type="entry name" value="ATP_GTP-BINDING PROTEIN"/>
    <property type="match status" value="1"/>
</dbReference>
<feature type="compositionally biased region" description="Basic residues" evidence="1">
    <location>
        <begin position="464"/>
        <end position="500"/>
    </location>
</feature>
<feature type="region of interest" description="Disordered" evidence="1">
    <location>
        <begin position="24"/>
        <end position="103"/>
    </location>
</feature>
<feature type="chain" id="PRO_5040887007" description="VCBS repeat-containing protein" evidence="2">
    <location>
        <begin position="27"/>
        <end position="596"/>
    </location>
</feature>
<evidence type="ECO:0000313" key="4">
    <source>
        <dbReference type="Proteomes" id="UP001150924"/>
    </source>
</evidence>
<feature type="compositionally biased region" description="Low complexity" evidence="1">
    <location>
        <begin position="75"/>
        <end position="89"/>
    </location>
</feature>
<evidence type="ECO:0000313" key="3">
    <source>
        <dbReference type="EMBL" id="MCY1011409.1"/>
    </source>
</evidence>
<dbReference type="PROSITE" id="PS51257">
    <property type="entry name" value="PROKAR_LIPOPROTEIN"/>
    <property type="match status" value="1"/>
</dbReference>
<dbReference type="PANTHER" id="PTHR46580">
    <property type="entry name" value="SENSOR KINASE-RELATED"/>
    <property type="match status" value="1"/>
</dbReference>
<dbReference type="SUPFAM" id="SSF69318">
    <property type="entry name" value="Integrin alpha N-terminal domain"/>
    <property type="match status" value="1"/>
</dbReference>
<dbReference type="Gene3D" id="2.130.10.130">
    <property type="entry name" value="Integrin alpha, N-terminal"/>
    <property type="match status" value="1"/>
</dbReference>
<protein>
    <recommendedName>
        <fullName evidence="5">VCBS repeat-containing protein</fullName>
    </recommendedName>
</protein>
<evidence type="ECO:0008006" key="5">
    <source>
        <dbReference type="Google" id="ProtNLM"/>
    </source>
</evidence>
<feature type="compositionally biased region" description="Basic residues" evidence="1">
    <location>
        <begin position="442"/>
        <end position="455"/>
    </location>
</feature>
<dbReference type="EMBL" id="JAPNKE010000002">
    <property type="protein sequence ID" value="MCY1011409.1"/>
    <property type="molecule type" value="Genomic_DNA"/>
</dbReference>
<dbReference type="InterPro" id="IPR028994">
    <property type="entry name" value="Integrin_alpha_N"/>
</dbReference>
<sequence>MKAATRRILGAGVPALAIACSTAAGANDTDGGPTGNATDPVTSISSTGDPSSPTASAGGSEGTSDAPTSTTDFDPTGQPEGTTSGTTGEPPAPSCDGSGGPAVAAEPVLSITLKDRWEEAWLGSPAVADLDGDGDNEIIVPRGQALLAWAADGEVLFKFEAEGGRSWASPVVANFIGGPELEIAFAARDKVYLLDSTGAIAPGFPVTWEDELRSIAAGDLDGDGGLDIAVSVGHGGPTDVVNAWRSDGTPLPGFPPNQSGSFGCDDKCYLAGCYDQNLAVGDLDGDGKADLVAPHDNAYASIHKGSGEAFDAADLFPVTKTPGVRYLHVLAEAMQGYAEDEETALQAHFTNTAPAIADLDGDGQREVVMLASVQNAAQSDREKGVAVWVVGADASRRPGFDPPVHLPDYLGPVGLRRHQHRRHHQPGRGRRPARRPPGPRDRVRRLRRAGARRERRGPGAVEHRVHHRSRGRGRRRGDRRPLGRRRARGRVQQLQHRRRQGGAVRARERRRGPAPAAAAAPRRHARAHARRRRRRRPGRHRRLAQGRRGHGRERARLHRARLDRLVPAVADRPRQLPSQRPRAVACPKGHAVAGDR</sequence>
<dbReference type="AlphaFoldDB" id="A0A9X3EXJ6"/>
<proteinExistence type="predicted"/>
<organism evidence="3 4">
    <name type="scientific">Nannocystis pusilla</name>
    <dbReference type="NCBI Taxonomy" id="889268"/>
    <lineage>
        <taxon>Bacteria</taxon>
        <taxon>Pseudomonadati</taxon>
        <taxon>Myxococcota</taxon>
        <taxon>Polyangia</taxon>
        <taxon>Nannocystales</taxon>
        <taxon>Nannocystaceae</taxon>
        <taxon>Nannocystis</taxon>
    </lineage>
</organism>
<evidence type="ECO:0000256" key="2">
    <source>
        <dbReference type="SAM" id="SignalP"/>
    </source>
</evidence>
<gene>
    <name evidence="3" type="ORF">OV079_38790</name>
</gene>
<name>A0A9X3EXJ6_9BACT</name>
<keyword evidence="4" id="KW-1185">Reference proteome</keyword>
<feature type="region of interest" description="Disordered" evidence="1">
    <location>
        <begin position="394"/>
        <end position="596"/>
    </location>
</feature>
<feature type="compositionally biased region" description="Basic residues" evidence="1">
    <location>
        <begin position="415"/>
        <end position="434"/>
    </location>
</feature>
<feature type="compositionally biased region" description="Basic residues" evidence="1">
    <location>
        <begin position="521"/>
        <end position="561"/>
    </location>
</feature>
<dbReference type="RefSeq" id="WP_267774675.1">
    <property type="nucleotide sequence ID" value="NZ_JAPNKE010000002.1"/>
</dbReference>
<feature type="signal peptide" evidence="2">
    <location>
        <begin position="1"/>
        <end position="26"/>
    </location>
</feature>
<feature type="compositionally biased region" description="Polar residues" evidence="1">
    <location>
        <begin position="35"/>
        <end position="73"/>
    </location>
</feature>
<reference evidence="3" key="1">
    <citation type="submission" date="2022-11" db="EMBL/GenBank/DDBJ databases">
        <title>Minimal conservation of predation-associated metabolite biosynthetic gene clusters underscores biosynthetic potential of Myxococcota including descriptions for ten novel species: Archangium lansinium sp. nov., Myxococcus landrumus sp. nov., Nannocystis bai.</title>
        <authorList>
            <person name="Ahearne A."/>
            <person name="Stevens C."/>
            <person name="Phillips K."/>
        </authorList>
    </citation>
    <scope>NUCLEOTIDE SEQUENCE</scope>
    <source>
        <strain evidence="3">Na p29</strain>
    </source>
</reference>
<comment type="caution">
    <text evidence="3">The sequence shown here is derived from an EMBL/GenBank/DDBJ whole genome shotgun (WGS) entry which is preliminary data.</text>
</comment>
<keyword evidence="2" id="KW-0732">Signal</keyword>
<dbReference type="Proteomes" id="UP001150924">
    <property type="component" value="Unassembled WGS sequence"/>
</dbReference>
<accession>A0A9X3EXJ6</accession>